<sequence length="225" mass="24132">MEAQRAAMVVEASWCGLLQAARPYCPQRPCEIESSSVIGGGSTHKKISQNPVMKGAEGQLMVSSGCMPNSGAEITQEFDAVETNDTTMRRRKGEEDELSHGAGKCLDSKLVVVMHESLEKEVLEARNSSKSLVDGESRLVISKHDTCRTGSICDFGCALVKGDCHIESGGDDGKENVATNTLMPLSVHCREAQKLKESTNISASQVVDGKYISRIERLIGSTGGI</sequence>
<reference evidence="1" key="2">
    <citation type="submission" date="2023-06" db="EMBL/GenBank/DDBJ databases">
        <authorList>
            <person name="Ma L."/>
            <person name="Liu K.-W."/>
            <person name="Li Z."/>
            <person name="Hsiao Y.-Y."/>
            <person name="Qi Y."/>
            <person name="Fu T."/>
            <person name="Tang G."/>
            <person name="Zhang D."/>
            <person name="Sun W.-H."/>
            <person name="Liu D.-K."/>
            <person name="Li Y."/>
            <person name="Chen G.-Z."/>
            <person name="Liu X.-D."/>
            <person name="Liao X.-Y."/>
            <person name="Jiang Y.-T."/>
            <person name="Yu X."/>
            <person name="Hao Y."/>
            <person name="Huang J."/>
            <person name="Zhao X.-W."/>
            <person name="Ke S."/>
            <person name="Chen Y.-Y."/>
            <person name="Wu W.-L."/>
            <person name="Hsu J.-L."/>
            <person name="Lin Y.-F."/>
            <person name="Huang M.-D."/>
            <person name="Li C.-Y."/>
            <person name="Huang L."/>
            <person name="Wang Z.-W."/>
            <person name="Zhao X."/>
            <person name="Zhong W.-Y."/>
            <person name="Peng D.-H."/>
            <person name="Ahmad S."/>
            <person name="Lan S."/>
            <person name="Zhang J.-S."/>
            <person name="Tsai W.-C."/>
            <person name="Van De Peer Y."/>
            <person name="Liu Z.-J."/>
        </authorList>
    </citation>
    <scope>NUCLEOTIDE SEQUENCE</scope>
    <source>
        <strain evidence="1">CP</strain>
        <tissue evidence="1">Leaves</tissue>
    </source>
</reference>
<accession>A0AAV9EZY5</accession>
<keyword evidence="2" id="KW-1185">Reference proteome</keyword>
<organism evidence="1 2">
    <name type="scientific">Acorus calamus</name>
    <name type="common">Sweet flag</name>
    <dbReference type="NCBI Taxonomy" id="4465"/>
    <lineage>
        <taxon>Eukaryota</taxon>
        <taxon>Viridiplantae</taxon>
        <taxon>Streptophyta</taxon>
        <taxon>Embryophyta</taxon>
        <taxon>Tracheophyta</taxon>
        <taxon>Spermatophyta</taxon>
        <taxon>Magnoliopsida</taxon>
        <taxon>Liliopsida</taxon>
        <taxon>Acoraceae</taxon>
        <taxon>Acorus</taxon>
    </lineage>
</organism>
<reference evidence="1" key="1">
    <citation type="journal article" date="2023" name="Nat. Commun.">
        <title>Diploid and tetraploid genomes of Acorus and the evolution of monocots.</title>
        <authorList>
            <person name="Ma L."/>
            <person name="Liu K.W."/>
            <person name="Li Z."/>
            <person name="Hsiao Y.Y."/>
            <person name="Qi Y."/>
            <person name="Fu T."/>
            <person name="Tang G.D."/>
            <person name="Zhang D."/>
            <person name="Sun W.H."/>
            <person name="Liu D.K."/>
            <person name="Li Y."/>
            <person name="Chen G.Z."/>
            <person name="Liu X.D."/>
            <person name="Liao X.Y."/>
            <person name="Jiang Y.T."/>
            <person name="Yu X."/>
            <person name="Hao Y."/>
            <person name="Huang J."/>
            <person name="Zhao X.W."/>
            <person name="Ke S."/>
            <person name="Chen Y.Y."/>
            <person name="Wu W.L."/>
            <person name="Hsu J.L."/>
            <person name="Lin Y.F."/>
            <person name="Huang M.D."/>
            <person name="Li C.Y."/>
            <person name="Huang L."/>
            <person name="Wang Z.W."/>
            <person name="Zhao X."/>
            <person name="Zhong W.Y."/>
            <person name="Peng D.H."/>
            <person name="Ahmad S."/>
            <person name="Lan S."/>
            <person name="Zhang J.S."/>
            <person name="Tsai W.C."/>
            <person name="Van de Peer Y."/>
            <person name="Liu Z.J."/>
        </authorList>
    </citation>
    <scope>NUCLEOTIDE SEQUENCE</scope>
    <source>
        <strain evidence="1">CP</strain>
    </source>
</reference>
<evidence type="ECO:0000313" key="2">
    <source>
        <dbReference type="Proteomes" id="UP001180020"/>
    </source>
</evidence>
<evidence type="ECO:0000313" key="1">
    <source>
        <dbReference type="EMBL" id="KAK1318609.1"/>
    </source>
</evidence>
<dbReference type="EMBL" id="JAUJYO010000004">
    <property type="protein sequence ID" value="KAK1318609.1"/>
    <property type="molecule type" value="Genomic_DNA"/>
</dbReference>
<dbReference type="AlphaFoldDB" id="A0AAV9EZY5"/>
<comment type="caution">
    <text evidence="1">The sequence shown here is derived from an EMBL/GenBank/DDBJ whole genome shotgun (WGS) entry which is preliminary data.</text>
</comment>
<proteinExistence type="predicted"/>
<protein>
    <submittedName>
        <fullName evidence="1">Uncharacterized protein</fullName>
    </submittedName>
</protein>
<gene>
    <name evidence="1" type="ORF">QJS10_CPB04g01485</name>
</gene>
<dbReference type="Proteomes" id="UP001180020">
    <property type="component" value="Unassembled WGS sequence"/>
</dbReference>
<name>A0AAV9EZY5_ACOCL</name>